<name>A0ABP7Q008_9GAMM</name>
<dbReference type="RefSeq" id="WP_344808594.1">
    <property type="nucleotide sequence ID" value="NZ_BAABBO010000018.1"/>
</dbReference>
<dbReference type="Proteomes" id="UP001501337">
    <property type="component" value="Unassembled WGS sequence"/>
</dbReference>
<organism evidence="1 2">
    <name type="scientific">Allohahella marinimesophila</name>
    <dbReference type="NCBI Taxonomy" id="1054972"/>
    <lineage>
        <taxon>Bacteria</taxon>
        <taxon>Pseudomonadati</taxon>
        <taxon>Pseudomonadota</taxon>
        <taxon>Gammaproteobacteria</taxon>
        <taxon>Oceanospirillales</taxon>
        <taxon>Hahellaceae</taxon>
        <taxon>Allohahella</taxon>
    </lineage>
</organism>
<dbReference type="InterPro" id="IPR007612">
    <property type="entry name" value="LOR"/>
</dbReference>
<gene>
    <name evidence="1" type="ORF">GCM10022278_33870</name>
</gene>
<comment type="caution">
    <text evidence="1">The sequence shown here is derived from an EMBL/GenBank/DDBJ whole genome shotgun (WGS) entry which is preliminary data.</text>
</comment>
<evidence type="ECO:0000313" key="2">
    <source>
        <dbReference type="Proteomes" id="UP001501337"/>
    </source>
</evidence>
<keyword evidence="2" id="KW-1185">Reference proteome</keyword>
<dbReference type="Pfam" id="PF04525">
    <property type="entry name" value="LOR"/>
    <property type="match status" value="1"/>
</dbReference>
<proteinExistence type="predicted"/>
<reference evidence="2" key="1">
    <citation type="journal article" date="2019" name="Int. J. Syst. Evol. Microbiol.">
        <title>The Global Catalogue of Microorganisms (GCM) 10K type strain sequencing project: providing services to taxonomists for standard genome sequencing and annotation.</title>
        <authorList>
            <consortium name="The Broad Institute Genomics Platform"/>
            <consortium name="The Broad Institute Genome Sequencing Center for Infectious Disease"/>
            <person name="Wu L."/>
            <person name="Ma J."/>
        </authorList>
    </citation>
    <scope>NUCLEOTIDE SEQUENCE [LARGE SCALE GENOMIC DNA]</scope>
    <source>
        <strain evidence="2">JCM 17555</strain>
    </source>
</reference>
<protein>
    <submittedName>
        <fullName evidence="1">Uncharacterized protein</fullName>
    </submittedName>
</protein>
<evidence type="ECO:0000313" key="1">
    <source>
        <dbReference type="EMBL" id="GAA3974018.1"/>
    </source>
</evidence>
<sequence length="194" mass="22310">MNFPLQFTFKILAFAPQLSVTDARGKELAYVQQKLFKLKEAVTVYANSDKQQIDYEIKADRIIDISTRFNFRSADGTKVGSVKRRGMRSLWRATYEVYDAADAISFTISEANPWTKMIDSVLGNVPVLGFLTGYFLHPSYNVIQNDRTVARMTKQPAFFEGRFMVERHETLSEQEEQSILLGLMMLVLMERERG</sequence>
<accession>A0ABP7Q008</accession>
<dbReference type="EMBL" id="BAABBO010000018">
    <property type="protein sequence ID" value="GAA3974018.1"/>
    <property type="molecule type" value="Genomic_DNA"/>
</dbReference>